<dbReference type="PATRIC" id="fig|545697.3.peg.3367"/>
<keyword evidence="5" id="KW-0288">FMN</keyword>
<evidence type="ECO:0000256" key="3">
    <source>
        <dbReference type="ARBA" id="ARBA00012393"/>
    </source>
</evidence>
<dbReference type="eggNOG" id="COG0196">
    <property type="taxonomic scope" value="Bacteria"/>
</dbReference>
<evidence type="ECO:0000313" key="14">
    <source>
        <dbReference type="Proteomes" id="UP000010420"/>
    </source>
</evidence>
<dbReference type="PANTHER" id="PTHR22749">
    <property type="entry name" value="RIBOFLAVIN KINASE/FMN ADENYLYLTRANSFERASE"/>
    <property type="match status" value="1"/>
</dbReference>
<dbReference type="HOGENOM" id="CLU_1831644_0_0_9"/>
<evidence type="ECO:0000256" key="10">
    <source>
        <dbReference type="ARBA" id="ARBA00022840"/>
    </source>
</evidence>
<dbReference type="GO" id="GO:0003919">
    <property type="term" value="F:FMN adenylyltransferase activity"/>
    <property type="evidence" value="ECO:0007669"/>
    <property type="project" value="UniProtKB-EC"/>
</dbReference>
<evidence type="ECO:0000256" key="5">
    <source>
        <dbReference type="ARBA" id="ARBA00022643"/>
    </source>
</evidence>
<evidence type="ECO:0000256" key="6">
    <source>
        <dbReference type="ARBA" id="ARBA00022679"/>
    </source>
</evidence>
<keyword evidence="9" id="KW-0274">FAD</keyword>
<dbReference type="NCBIfam" id="TIGR00125">
    <property type="entry name" value="cyt_tran_rel"/>
    <property type="match status" value="1"/>
</dbReference>
<dbReference type="InterPro" id="IPR004821">
    <property type="entry name" value="Cyt_trans-like"/>
</dbReference>
<comment type="caution">
    <text evidence="13">The sequence shown here is derived from an EMBL/GenBank/DDBJ whole genome shotgun (WGS) entry which is preliminary data.</text>
</comment>
<keyword evidence="7" id="KW-0548">Nucleotidyltransferase</keyword>
<dbReference type="Gene3D" id="3.40.50.620">
    <property type="entry name" value="HUPs"/>
    <property type="match status" value="1"/>
</dbReference>
<evidence type="ECO:0000256" key="7">
    <source>
        <dbReference type="ARBA" id="ARBA00022695"/>
    </source>
</evidence>
<keyword evidence="14" id="KW-1185">Reference proteome</keyword>
<evidence type="ECO:0000256" key="1">
    <source>
        <dbReference type="ARBA" id="ARBA00004726"/>
    </source>
</evidence>
<dbReference type="EC" id="2.7.7.2" evidence="3"/>
<keyword evidence="10" id="KW-0067">ATP-binding</keyword>
<sequence length="140" mass="16303">MLIYDDVILKDKKTNNYVALGSFDGLHLGHLSLIEKVKELANKNHGNSMVFTFKNHPRDLIRLNEKVELLMTNNEKINILQKANIDILAFRTFNENIMKMQPEDFIKWICKDYNVKGIVVGFNFKFGYKNLGDIEVLKKI</sequence>
<dbReference type="SUPFAM" id="SSF52374">
    <property type="entry name" value="Nucleotidylyl transferase"/>
    <property type="match status" value="1"/>
</dbReference>
<dbReference type="GO" id="GO:0009398">
    <property type="term" value="P:FMN biosynthetic process"/>
    <property type="evidence" value="ECO:0007669"/>
    <property type="project" value="TreeGrafter"/>
</dbReference>
<dbReference type="PANTHER" id="PTHR22749:SF6">
    <property type="entry name" value="RIBOFLAVIN KINASE"/>
    <property type="match status" value="1"/>
</dbReference>
<evidence type="ECO:0000256" key="8">
    <source>
        <dbReference type="ARBA" id="ARBA00022741"/>
    </source>
</evidence>
<dbReference type="EMBL" id="AMEZ01000136">
    <property type="protein sequence ID" value="EKY22114.1"/>
    <property type="molecule type" value="Genomic_DNA"/>
</dbReference>
<dbReference type="GO" id="GO:0009231">
    <property type="term" value="P:riboflavin biosynthetic process"/>
    <property type="evidence" value="ECO:0007669"/>
    <property type="project" value="InterPro"/>
</dbReference>
<dbReference type="GO" id="GO:0006747">
    <property type="term" value="P:FAD biosynthetic process"/>
    <property type="evidence" value="ECO:0007669"/>
    <property type="project" value="UniProtKB-UniPathway"/>
</dbReference>
<dbReference type="Pfam" id="PF06574">
    <property type="entry name" value="FAD_syn"/>
    <property type="match status" value="1"/>
</dbReference>
<dbReference type="Proteomes" id="UP000010420">
    <property type="component" value="Unassembled WGS sequence"/>
</dbReference>
<evidence type="ECO:0000256" key="11">
    <source>
        <dbReference type="ARBA" id="ARBA00049494"/>
    </source>
</evidence>
<keyword evidence="4" id="KW-0285">Flavoprotein</keyword>
<dbReference type="GO" id="GO:0005524">
    <property type="term" value="F:ATP binding"/>
    <property type="evidence" value="ECO:0007669"/>
    <property type="project" value="UniProtKB-KW"/>
</dbReference>
<dbReference type="STRING" id="545697.HMPREF0216_03444"/>
<dbReference type="AlphaFoldDB" id="L1Q280"/>
<proteinExistence type="inferred from homology"/>
<evidence type="ECO:0000256" key="4">
    <source>
        <dbReference type="ARBA" id="ARBA00022630"/>
    </source>
</evidence>
<organism evidence="13 14">
    <name type="scientific">Clostridium celatum DSM 1785</name>
    <dbReference type="NCBI Taxonomy" id="545697"/>
    <lineage>
        <taxon>Bacteria</taxon>
        <taxon>Bacillati</taxon>
        <taxon>Bacillota</taxon>
        <taxon>Clostridia</taxon>
        <taxon>Eubacteriales</taxon>
        <taxon>Clostridiaceae</taxon>
        <taxon>Clostridium</taxon>
    </lineage>
</organism>
<keyword evidence="6" id="KW-0808">Transferase</keyword>
<evidence type="ECO:0000256" key="2">
    <source>
        <dbReference type="ARBA" id="ARBA00010214"/>
    </source>
</evidence>
<feature type="domain" description="FAD synthetase" evidence="12">
    <location>
        <begin position="11"/>
        <end position="139"/>
    </location>
</feature>
<comment type="catalytic activity">
    <reaction evidence="11">
        <text>FMN + ATP + H(+) = FAD + diphosphate</text>
        <dbReference type="Rhea" id="RHEA:17237"/>
        <dbReference type="ChEBI" id="CHEBI:15378"/>
        <dbReference type="ChEBI" id="CHEBI:30616"/>
        <dbReference type="ChEBI" id="CHEBI:33019"/>
        <dbReference type="ChEBI" id="CHEBI:57692"/>
        <dbReference type="ChEBI" id="CHEBI:58210"/>
        <dbReference type="EC" id="2.7.7.2"/>
    </reaction>
</comment>
<comment type="similarity">
    <text evidence="2">Belongs to the RibF family.</text>
</comment>
<dbReference type="InterPro" id="IPR015864">
    <property type="entry name" value="FAD_synthase"/>
</dbReference>
<evidence type="ECO:0000256" key="9">
    <source>
        <dbReference type="ARBA" id="ARBA00022827"/>
    </source>
</evidence>
<evidence type="ECO:0000313" key="13">
    <source>
        <dbReference type="EMBL" id="EKY22114.1"/>
    </source>
</evidence>
<dbReference type="GO" id="GO:0008531">
    <property type="term" value="F:riboflavin kinase activity"/>
    <property type="evidence" value="ECO:0007669"/>
    <property type="project" value="TreeGrafter"/>
</dbReference>
<dbReference type="InterPro" id="IPR023468">
    <property type="entry name" value="Riboflavin_kinase"/>
</dbReference>
<protein>
    <recommendedName>
        <fullName evidence="3">FAD synthase</fullName>
        <ecNumber evidence="3">2.7.7.2</ecNumber>
    </recommendedName>
</protein>
<gene>
    <name evidence="13" type="ORF">HMPREF0216_03444</name>
</gene>
<evidence type="ECO:0000259" key="12">
    <source>
        <dbReference type="Pfam" id="PF06574"/>
    </source>
</evidence>
<accession>L1Q280</accession>
<comment type="pathway">
    <text evidence="1">Cofactor biosynthesis; FAD biosynthesis; FAD from FMN: step 1/1.</text>
</comment>
<reference evidence="13 14" key="1">
    <citation type="submission" date="2012-05" db="EMBL/GenBank/DDBJ databases">
        <authorList>
            <person name="Weinstock G."/>
            <person name="Sodergren E."/>
            <person name="Lobos E.A."/>
            <person name="Fulton L."/>
            <person name="Fulton R."/>
            <person name="Courtney L."/>
            <person name="Fronick C."/>
            <person name="O'Laughlin M."/>
            <person name="Godfrey J."/>
            <person name="Wilson R.M."/>
            <person name="Miner T."/>
            <person name="Farmer C."/>
            <person name="Delehaunty K."/>
            <person name="Cordes M."/>
            <person name="Minx P."/>
            <person name="Tomlinson C."/>
            <person name="Chen J."/>
            <person name="Wollam A."/>
            <person name="Pepin K.H."/>
            <person name="Bhonagiri V."/>
            <person name="Zhang X."/>
            <person name="Suruliraj S."/>
            <person name="Warren W."/>
            <person name="Mitreva M."/>
            <person name="Mardis E.R."/>
            <person name="Wilson R.K."/>
        </authorList>
    </citation>
    <scope>NUCLEOTIDE SEQUENCE [LARGE SCALE GENOMIC DNA]</scope>
    <source>
        <strain evidence="13 14">DSM 1785</strain>
    </source>
</reference>
<dbReference type="CDD" id="cd02064">
    <property type="entry name" value="FAD_synthetase_N"/>
    <property type="match status" value="1"/>
</dbReference>
<dbReference type="InterPro" id="IPR014729">
    <property type="entry name" value="Rossmann-like_a/b/a_fold"/>
</dbReference>
<keyword evidence="8" id="KW-0547">Nucleotide-binding</keyword>
<keyword evidence="13" id="KW-0418">Kinase</keyword>
<name>L1Q280_9CLOT</name>
<dbReference type="UniPathway" id="UPA00277">
    <property type="reaction ID" value="UER00407"/>
</dbReference>